<proteinExistence type="evidence at transcript level"/>
<dbReference type="Gene3D" id="1.10.530.10">
    <property type="match status" value="1"/>
</dbReference>
<reference evidence="6" key="1">
    <citation type="journal article" date="2015" name="Mol. Biol. Evol.">
        <title>Laterally transferred gene recruited as a venom in parasitoid wasps.</title>
        <authorList>
            <person name="Martinson E.O."/>
            <person name="Martinson V.G."/>
            <person name="Edwards R."/>
            <person name="Mrinalini"/>
            <person name="Werren J.H."/>
        </authorList>
    </citation>
    <scope>NUCLEOTIDE SEQUENCE</scope>
</reference>
<evidence type="ECO:0000256" key="1">
    <source>
        <dbReference type="ARBA" id="ARBA00022801"/>
    </source>
</evidence>
<keyword evidence="1" id="KW-0378">Hydrolase</keyword>
<dbReference type="AlphaFoldDB" id="A0A0U3SWJ5"/>
<dbReference type="GO" id="GO:0016998">
    <property type="term" value="P:cell wall macromolecule catabolic process"/>
    <property type="evidence" value="ECO:0007669"/>
    <property type="project" value="InterPro"/>
</dbReference>
<evidence type="ECO:0000256" key="2">
    <source>
        <dbReference type="ARBA" id="ARBA00023277"/>
    </source>
</evidence>
<dbReference type="PANTHER" id="PTHR22595">
    <property type="entry name" value="CHITINASE-RELATED"/>
    <property type="match status" value="1"/>
</dbReference>
<name>A0A0U3SWJ5_9HYME</name>
<evidence type="ECO:0000256" key="4">
    <source>
        <dbReference type="ARBA" id="ARBA00023326"/>
    </source>
</evidence>
<dbReference type="InterPro" id="IPR023346">
    <property type="entry name" value="Lysozyme-like_dom_sf"/>
</dbReference>
<organism evidence="6">
    <name type="scientific">Tachinaephagus zealandicus</name>
    <dbReference type="NCBI Taxonomy" id="543383"/>
    <lineage>
        <taxon>Eukaryota</taxon>
        <taxon>Metazoa</taxon>
        <taxon>Ecdysozoa</taxon>
        <taxon>Arthropoda</taxon>
        <taxon>Hexapoda</taxon>
        <taxon>Insecta</taxon>
        <taxon>Pterygota</taxon>
        <taxon>Neoptera</taxon>
        <taxon>Endopterygota</taxon>
        <taxon>Hymenoptera</taxon>
        <taxon>Apocrita</taxon>
        <taxon>Proctotrupomorpha</taxon>
        <taxon>Chalcidoidea</taxon>
        <taxon>Encyrtidae</taxon>
        <taxon>Encyrtinae</taxon>
        <taxon>Tachinaephagus</taxon>
    </lineage>
</organism>
<keyword evidence="2" id="KW-0119">Carbohydrate metabolism</keyword>
<keyword evidence="3" id="KW-0326">Glycosidase</keyword>
<dbReference type="PANTHER" id="PTHR22595:SF197">
    <property type="entry name" value="CHITINASE FAMILY PROTEIN"/>
    <property type="match status" value="1"/>
</dbReference>
<dbReference type="EMBL" id="KT359546">
    <property type="protein sequence ID" value="ALV66654.1"/>
    <property type="molecule type" value="mRNA"/>
</dbReference>
<evidence type="ECO:0000313" key="6">
    <source>
        <dbReference type="EMBL" id="ALV66654.1"/>
    </source>
</evidence>
<evidence type="ECO:0000256" key="3">
    <source>
        <dbReference type="ARBA" id="ARBA00023295"/>
    </source>
</evidence>
<accession>A0A0U3SWJ5</accession>
<dbReference type="SUPFAM" id="SSF53955">
    <property type="entry name" value="Lysozyme-like"/>
    <property type="match status" value="1"/>
</dbReference>
<keyword evidence="4" id="KW-0624">Polysaccharide degradation</keyword>
<dbReference type="Pfam" id="PF00182">
    <property type="entry name" value="Glyco_hydro_19"/>
    <property type="match status" value="1"/>
</dbReference>
<sequence>MLVTREEFEGAVKSCGYPSPPADVYEHLIEETREHGFSREELAMFLAQLIHQSQGFQRREDGAAVAEDYADESDGRPGKSYYGRGYILLTWASNYKAASQDLGLGEQLIKEPEAVARDGRLAMRVSVWFWDKVVRAETQGEENCFGATTRSINGFIECSGGFHPVAHERWQKYLKVAGALGIRDRAEECGCYN</sequence>
<protein>
    <submittedName>
        <fullName evidence="6">Putative endochitinase 3</fullName>
    </submittedName>
</protein>
<dbReference type="Gene3D" id="3.30.20.10">
    <property type="entry name" value="Endochitinase, domain 2"/>
    <property type="match status" value="1"/>
</dbReference>
<feature type="domain" description="Glycoside hydrolase family 19 catalytic" evidence="5">
    <location>
        <begin position="65"/>
        <end position="133"/>
    </location>
</feature>
<dbReference type="CDD" id="cd00325">
    <property type="entry name" value="chitinase_GH19"/>
    <property type="match status" value="1"/>
</dbReference>
<dbReference type="InterPro" id="IPR000726">
    <property type="entry name" value="Glyco_hydro_19_cat"/>
</dbReference>
<dbReference type="GO" id="GO:0000272">
    <property type="term" value="P:polysaccharide catabolic process"/>
    <property type="evidence" value="ECO:0007669"/>
    <property type="project" value="UniProtKB-KW"/>
</dbReference>
<evidence type="ECO:0000259" key="5">
    <source>
        <dbReference type="Pfam" id="PF00182"/>
    </source>
</evidence>
<dbReference type="GO" id="GO:0004568">
    <property type="term" value="F:chitinase activity"/>
    <property type="evidence" value="ECO:0007669"/>
    <property type="project" value="InterPro"/>
</dbReference>
<dbReference type="GO" id="GO:0006032">
    <property type="term" value="P:chitin catabolic process"/>
    <property type="evidence" value="ECO:0007669"/>
    <property type="project" value="InterPro"/>
</dbReference>